<organism evidence="2 3">
    <name type="scientific">Gordonia aichiensis NBRC 108223</name>
    <dbReference type="NCBI Taxonomy" id="1220583"/>
    <lineage>
        <taxon>Bacteria</taxon>
        <taxon>Bacillati</taxon>
        <taxon>Actinomycetota</taxon>
        <taxon>Actinomycetes</taxon>
        <taxon>Mycobacteriales</taxon>
        <taxon>Gordoniaceae</taxon>
        <taxon>Gordonia</taxon>
    </lineage>
</organism>
<dbReference type="STRING" id="1220583.GOACH_04_05200"/>
<evidence type="ECO:0000259" key="1">
    <source>
        <dbReference type="Pfam" id="PF01872"/>
    </source>
</evidence>
<dbReference type="InterPro" id="IPR002734">
    <property type="entry name" value="RibDG_C"/>
</dbReference>
<accession>L7KGW9</accession>
<dbReference type="RefSeq" id="WP_005172699.1">
    <property type="nucleotide sequence ID" value="NZ_BANR01000004.1"/>
</dbReference>
<dbReference type="Gene3D" id="3.40.430.10">
    <property type="entry name" value="Dihydrofolate Reductase, subunit A"/>
    <property type="match status" value="1"/>
</dbReference>
<reference evidence="2 3" key="1">
    <citation type="submission" date="2012-12" db="EMBL/GenBank/DDBJ databases">
        <title>Whole genome shotgun sequence of Gordonia aichiensis NBRC 108223.</title>
        <authorList>
            <person name="Isaki-Nakamura S."/>
            <person name="Hosoyama A."/>
            <person name="Tsuchikane K."/>
            <person name="Ando Y."/>
            <person name="Baba S."/>
            <person name="Ohji S."/>
            <person name="Hamada M."/>
            <person name="Tamura T."/>
            <person name="Yamazoe A."/>
            <person name="Yamazaki S."/>
            <person name="Fujita N."/>
        </authorList>
    </citation>
    <scope>NUCLEOTIDE SEQUENCE [LARGE SCALE GENOMIC DNA]</scope>
    <source>
        <strain evidence="2 3">NBRC 108223</strain>
    </source>
</reference>
<name>L7KGW9_9ACTN</name>
<gene>
    <name evidence="2" type="ORF">GOACH_04_05200</name>
</gene>
<dbReference type="Pfam" id="PF01872">
    <property type="entry name" value="RibD_C"/>
    <property type="match status" value="1"/>
</dbReference>
<dbReference type="SUPFAM" id="SSF53597">
    <property type="entry name" value="Dihydrofolate reductase-like"/>
    <property type="match status" value="1"/>
</dbReference>
<dbReference type="PANTHER" id="PTHR38011:SF11">
    <property type="entry name" value="2,5-DIAMINO-6-RIBOSYLAMINO-4(3H)-PYRIMIDINONE 5'-PHOSPHATE REDUCTASE"/>
    <property type="match status" value="1"/>
</dbReference>
<keyword evidence="3" id="KW-1185">Reference proteome</keyword>
<dbReference type="GO" id="GO:0008703">
    <property type="term" value="F:5-amino-6-(5-phosphoribosylamino)uracil reductase activity"/>
    <property type="evidence" value="ECO:0007669"/>
    <property type="project" value="InterPro"/>
</dbReference>
<dbReference type="eggNOG" id="COG0262">
    <property type="taxonomic scope" value="Bacteria"/>
</dbReference>
<dbReference type="Proteomes" id="UP000010988">
    <property type="component" value="Unassembled WGS sequence"/>
</dbReference>
<protein>
    <recommendedName>
        <fullName evidence="1">Bacterial bifunctional deaminase-reductase C-terminal domain-containing protein</fullName>
    </recommendedName>
</protein>
<dbReference type="EMBL" id="BANR01000004">
    <property type="protein sequence ID" value="GAC48120.1"/>
    <property type="molecule type" value="Genomic_DNA"/>
</dbReference>
<dbReference type="InterPro" id="IPR024072">
    <property type="entry name" value="DHFR-like_dom_sf"/>
</dbReference>
<dbReference type="PANTHER" id="PTHR38011">
    <property type="entry name" value="DIHYDROFOLATE REDUCTASE FAMILY PROTEIN (AFU_ORTHOLOGUE AFUA_8G06820)"/>
    <property type="match status" value="1"/>
</dbReference>
<evidence type="ECO:0000313" key="2">
    <source>
        <dbReference type="EMBL" id="GAC48120.1"/>
    </source>
</evidence>
<dbReference type="InterPro" id="IPR050765">
    <property type="entry name" value="Riboflavin_Biosynth_HTPR"/>
</dbReference>
<evidence type="ECO:0000313" key="3">
    <source>
        <dbReference type="Proteomes" id="UP000010988"/>
    </source>
</evidence>
<proteinExistence type="predicted"/>
<sequence length="182" mass="19691">MSATTRFRYYTATSLDGFLADASDSLDWLLTQPIDDDGPMNYADFIGGVGCLVMGSTTYEWIVEHEVEQGNPWPYEIPAIVFSTRELTPVAESVRIVSGAPGVHREALLDAAAGRDVWVVGGGDFAAQLFAAGMLDELIVSIAPVLLGSGRPLFTARCDLELLDVARNHGFVCARYDVAAFR</sequence>
<feature type="domain" description="Bacterial bifunctional deaminase-reductase C-terminal" evidence="1">
    <location>
        <begin position="12"/>
        <end position="155"/>
    </location>
</feature>
<comment type="caution">
    <text evidence="2">The sequence shown here is derived from an EMBL/GenBank/DDBJ whole genome shotgun (WGS) entry which is preliminary data.</text>
</comment>
<dbReference type="OrthoDB" id="3427770at2"/>
<dbReference type="GO" id="GO:0009231">
    <property type="term" value="P:riboflavin biosynthetic process"/>
    <property type="evidence" value="ECO:0007669"/>
    <property type="project" value="InterPro"/>
</dbReference>
<dbReference type="AlphaFoldDB" id="L7KGW9"/>